<protein>
    <submittedName>
        <fullName evidence="1">Uncharacterized protein</fullName>
    </submittedName>
</protein>
<dbReference type="Proteomes" id="UP000515472">
    <property type="component" value="Chromosome"/>
</dbReference>
<gene>
    <name evidence="1" type="ORF">GEOBRER4_n2344</name>
</gene>
<dbReference type="EMBL" id="AP023213">
    <property type="protein sequence ID" value="BCO11414.1"/>
    <property type="molecule type" value="Genomic_DNA"/>
</dbReference>
<proteinExistence type="predicted"/>
<name>A0A7R7IYQ0_9BACT</name>
<dbReference type="AlphaFoldDB" id="A0A7R7IYQ0"/>
<evidence type="ECO:0000313" key="1">
    <source>
        <dbReference type="EMBL" id="BCO11414.1"/>
    </source>
</evidence>
<evidence type="ECO:0000313" key="2">
    <source>
        <dbReference type="Proteomes" id="UP000515472"/>
    </source>
</evidence>
<keyword evidence="2" id="KW-1185">Reference proteome</keyword>
<sequence>MEFGRSRCIRHISLQIKLKLFYGHVEYVKYPYKSRKKWPGKEV</sequence>
<accession>A0A7R7IYQ0</accession>
<reference evidence="1 2" key="1">
    <citation type="submission" date="2020-06" db="EMBL/GenBank/DDBJ databases">
        <title>Interaction of electrochemicaly active bacteria, Geobacter bremensis R4 on different carbon anode.</title>
        <authorList>
            <person name="Meng L."/>
            <person name="Yoshida N."/>
        </authorList>
    </citation>
    <scope>NUCLEOTIDE SEQUENCE [LARGE SCALE GENOMIC DNA]</scope>
    <source>
        <strain evidence="1 2">R4</strain>
    </source>
</reference>
<organism evidence="1 2">
    <name type="scientific">Citrifermentans bremense</name>
    <dbReference type="NCBI Taxonomy" id="60035"/>
    <lineage>
        <taxon>Bacteria</taxon>
        <taxon>Pseudomonadati</taxon>
        <taxon>Thermodesulfobacteriota</taxon>
        <taxon>Desulfuromonadia</taxon>
        <taxon>Geobacterales</taxon>
        <taxon>Geobacteraceae</taxon>
        <taxon>Citrifermentans</taxon>
    </lineage>
</organism>